<organism evidence="1">
    <name type="scientific">Pusillimonas sp. (strain T7-7)</name>
    <dbReference type="NCBI Taxonomy" id="1007105"/>
    <lineage>
        <taxon>Bacteria</taxon>
        <taxon>Pseudomonadati</taxon>
        <taxon>Pseudomonadota</taxon>
        <taxon>Betaproteobacteria</taxon>
        <taxon>Burkholderiales</taxon>
        <taxon>Alcaligenaceae</taxon>
        <taxon>Pusillimonas</taxon>
    </lineage>
</organism>
<name>A0ACD6B8K2_PUSST</name>
<proteinExistence type="evidence at protein level"/>
<accession>F4GMX9</accession>
<keyword evidence="2" id="KW-0002">3D-structure</keyword>
<evidence type="ECO:0007829" key="2">
    <source>
        <dbReference type="PDB" id="5UNQ"/>
    </source>
</evidence>
<gene>
    <name evidence="1" type="ordered locus">PT7_0534</name>
</gene>
<protein>
    <submittedName>
        <fullName evidence="1">Tautomerase</fullName>
    </submittedName>
</protein>
<evidence type="ECO:0000313" key="1">
    <source>
        <dbReference type="EMBL" id="AEC19074.1"/>
    </source>
</evidence>
<reference evidence="2" key="2">
    <citation type="journal article" date="2018" name="J. Biol. Chem.">
        <title>A global view of structure-function relationships in the tautomerase superfamily.</title>
        <authorList>
            <person name="Davidson R."/>
            <person name="Baas B.J."/>
            <person name="Akiva E."/>
            <person name="Holliday G.L."/>
            <person name="Polacco B.J."/>
            <person name="LeVieux J.A."/>
            <person name="Pullara C.R."/>
            <person name="Zhang Y.J."/>
            <person name="Whitman C.P."/>
            <person name="Babbitt P.C."/>
        </authorList>
    </citation>
    <scope>X-RAY CRYSTALLOGRAPHY (1.98 ANGSTROMS) OF 2-124</scope>
</reference>
<reference evidence="1" key="1">
    <citation type="journal article" date="2011" name="J. Bacteriol.">
        <title>Complete genome sequence of Pusillimonas sp. T7-7, a cold-tolerant diesel oil-degrading bacterium isolated from the Bohai Sea in China.</title>
        <authorList>
            <person name="Cao B."/>
            <person name="Ma T."/>
            <person name="Ren Y."/>
            <person name="Ren Y."/>
            <person name="Li G."/>
            <person name="Li P."/>
            <person name="Guo X."/>
            <person name="Ding P."/>
            <person name="Feng L."/>
        </authorList>
    </citation>
    <scope>NUCLEOTIDE SEQUENCE</scope>
    <source>
        <strain evidence="1">T7-7</strain>
    </source>
</reference>
<accession>A0ACD6B8K2</accession>
<dbReference type="PDB" id="5UNQ">
    <property type="method" value="X-ray"/>
    <property type="resolution" value="1.98 A"/>
    <property type="chains" value="A/B/C/D/E/F=2-124"/>
</dbReference>
<dbReference type="EMBL" id="CP002663">
    <property type="protein sequence ID" value="AEC19074.1"/>
    <property type="molecule type" value="Genomic_DNA"/>
</dbReference>
<sequence length="124" mass="13232">MPYVTISATEGLSAEKKKQLLERSSDAVVQSIGAPLASVRVMLHELPGGHYLNAGQFNTPGLMFVVDFIEGRTEEQRNALIAALSKTGTETTGIPESEVRVRLLDFPKANMGMAGGISAKAMGR</sequence>